<evidence type="ECO:0000313" key="1">
    <source>
        <dbReference type="EMBL" id="KAL3529481.1"/>
    </source>
</evidence>
<gene>
    <name evidence="1" type="ORF">ACH5RR_008803</name>
</gene>
<evidence type="ECO:0000313" key="2">
    <source>
        <dbReference type="Proteomes" id="UP001630127"/>
    </source>
</evidence>
<sequence length="195" mass="21777">MREGQGNGASGRESFDLLGRAVSDYSGNEGNFVWVGTEQGTTTHDLNCEGGNNIMPMVGILVVLIQLVLDEVVVIKKHRDARFIALLNFLSDKKLCVGFNMTNDDETAFRVATPTLRNIYGIVTFGNKTFSYEELYDEYLVQSKFGSCTTDCKKVRCIFINDPFPNKTADEFSMPYARVVISTTSFQVYLTQQSS</sequence>
<dbReference type="EMBL" id="JBJUIK010000004">
    <property type="protein sequence ID" value="KAL3529481.1"/>
    <property type="molecule type" value="Genomic_DNA"/>
</dbReference>
<dbReference type="AlphaFoldDB" id="A0ABD3AEV8"/>
<accession>A0ABD3AEV8</accession>
<name>A0ABD3AEV8_9GENT</name>
<protein>
    <submittedName>
        <fullName evidence="1">Uncharacterized protein</fullName>
    </submittedName>
</protein>
<keyword evidence="2" id="KW-1185">Reference proteome</keyword>
<reference evidence="1 2" key="1">
    <citation type="submission" date="2024-11" db="EMBL/GenBank/DDBJ databases">
        <title>A near-complete genome assembly of Cinchona calisaya.</title>
        <authorList>
            <person name="Lian D.C."/>
            <person name="Zhao X.W."/>
            <person name="Wei L."/>
        </authorList>
    </citation>
    <scope>NUCLEOTIDE SEQUENCE [LARGE SCALE GENOMIC DNA]</scope>
    <source>
        <tissue evidence="1">Nenye</tissue>
    </source>
</reference>
<dbReference type="Proteomes" id="UP001630127">
    <property type="component" value="Unassembled WGS sequence"/>
</dbReference>
<organism evidence="1 2">
    <name type="scientific">Cinchona calisaya</name>
    <dbReference type="NCBI Taxonomy" id="153742"/>
    <lineage>
        <taxon>Eukaryota</taxon>
        <taxon>Viridiplantae</taxon>
        <taxon>Streptophyta</taxon>
        <taxon>Embryophyta</taxon>
        <taxon>Tracheophyta</taxon>
        <taxon>Spermatophyta</taxon>
        <taxon>Magnoliopsida</taxon>
        <taxon>eudicotyledons</taxon>
        <taxon>Gunneridae</taxon>
        <taxon>Pentapetalae</taxon>
        <taxon>asterids</taxon>
        <taxon>lamiids</taxon>
        <taxon>Gentianales</taxon>
        <taxon>Rubiaceae</taxon>
        <taxon>Cinchonoideae</taxon>
        <taxon>Cinchoneae</taxon>
        <taxon>Cinchona</taxon>
    </lineage>
</organism>
<comment type="caution">
    <text evidence="1">The sequence shown here is derived from an EMBL/GenBank/DDBJ whole genome shotgun (WGS) entry which is preliminary data.</text>
</comment>
<proteinExistence type="predicted"/>